<dbReference type="Proteomes" id="UP001500752">
    <property type="component" value="Unassembled WGS sequence"/>
</dbReference>
<dbReference type="InterPro" id="IPR019099">
    <property type="entry name" value="Uncharacterised_PGPGW_TM"/>
</dbReference>
<dbReference type="Pfam" id="PF09656">
    <property type="entry name" value="PGPGW"/>
    <property type="match status" value="1"/>
</dbReference>
<reference evidence="4" key="1">
    <citation type="journal article" date="2019" name="Int. J. Syst. Evol. Microbiol.">
        <title>The Global Catalogue of Microorganisms (GCM) 10K type strain sequencing project: providing services to taxonomists for standard genome sequencing and annotation.</title>
        <authorList>
            <consortium name="The Broad Institute Genomics Platform"/>
            <consortium name="The Broad Institute Genome Sequencing Center for Infectious Disease"/>
            <person name="Wu L."/>
            <person name="Ma J."/>
        </authorList>
    </citation>
    <scope>NUCLEOTIDE SEQUENCE [LARGE SCALE GENOMIC DNA]</scope>
    <source>
        <strain evidence="4">JCM 30742</strain>
    </source>
</reference>
<feature type="transmembrane region" description="Helical" evidence="2">
    <location>
        <begin position="58"/>
        <end position="85"/>
    </location>
</feature>
<name>A0ABP7C3L4_9MICC</name>
<evidence type="ECO:0000313" key="4">
    <source>
        <dbReference type="Proteomes" id="UP001500752"/>
    </source>
</evidence>
<protein>
    <submittedName>
        <fullName evidence="3">Uncharacterized protein</fullName>
    </submittedName>
</protein>
<keyword evidence="2" id="KW-0472">Membrane</keyword>
<sequence length="133" mass="13729">MTLRAVTVGLGPQRSVERYAFTTLNALPLQIDGELLEVPAGAGVLVESAHRASEATGWLLVAAGLAALVLPGPGLLFLVAGLAVLSLRYPSAKRILVPVKAKSGPLFGSARGSRNAEPEALPLMPAPPATSWQ</sequence>
<feature type="region of interest" description="Disordered" evidence="1">
    <location>
        <begin position="103"/>
        <end position="133"/>
    </location>
</feature>
<feature type="compositionally biased region" description="Pro residues" evidence="1">
    <location>
        <begin position="124"/>
        <end position="133"/>
    </location>
</feature>
<evidence type="ECO:0000256" key="1">
    <source>
        <dbReference type="SAM" id="MobiDB-lite"/>
    </source>
</evidence>
<keyword evidence="2" id="KW-1133">Transmembrane helix</keyword>
<accession>A0ABP7C3L4</accession>
<keyword evidence="2" id="KW-0812">Transmembrane</keyword>
<organism evidence="3 4">
    <name type="scientific">Arthrobacter ginkgonis</name>
    <dbReference type="NCBI Taxonomy" id="1630594"/>
    <lineage>
        <taxon>Bacteria</taxon>
        <taxon>Bacillati</taxon>
        <taxon>Actinomycetota</taxon>
        <taxon>Actinomycetes</taxon>
        <taxon>Micrococcales</taxon>
        <taxon>Micrococcaceae</taxon>
        <taxon>Arthrobacter</taxon>
    </lineage>
</organism>
<evidence type="ECO:0000313" key="3">
    <source>
        <dbReference type="EMBL" id="GAA3676344.1"/>
    </source>
</evidence>
<evidence type="ECO:0000256" key="2">
    <source>
        <dbReference type="SAM" id="Phobius"/>
    </source>
</evidence>
<dbReference type="EMBL" id="BAABEO010000009">
    <property type="protein sequence ID" value="GAA3676344.1"/>
    <property type="molecule type" value="Genomic_DNA"/>
</dbReference>
<dbReference type="RefSeq" id="WP_345149458.1">
    <property type="nucleotide sequence ID" value="NZ_BAABEO010000009.1"/>
</dbReference>
<keyword evidence="4" id="KW-1185">Reference proteome</keyword>
<gene>
    <name evidence="3" type="ORF">GCM10023081_13290</name>
</gene>
<comment type="caution">
    <text evidence="3">The sequence shown here is derived from an EMBL/GenBank/DDBJ whole genome shotgun (WGS) entry which is preliminary data.</text>
</comment>
<proteinExistence type="predicted"/>